<reference evidence="9 10" key="1">
    <citation type="journal article" date="2024" name="Science">
        <title>Giant polyketide synthase enzymes in the biosynthesis of giant marine polyether toxins.</title>
        <authorList>
            <person name="Fallon T.R."/>
            <person name="Shende V.V."/>
            <person name="Wierzbicki I.H."/>
            <person name="Pendleton A.L."/>
            <person name="Watervoot N.F."/>
            <person name="Auber R.P."/>
            <person name="Gonzalez D.J."/>
            <person name="Wisecaver J.H."/>
            <person name="Moore B.S."/>
        </authorList>
    </citation>
    <scope>NUCLEOTIDE SEQUENCE [LARGE SCALE GENOMIC DNA]</scope>
    <source>
        <strain evidence="9 10">12B1</strain>
    </source>
</reference>
<keyword evidence="5" id="KW-0547">Nucleotide-binding</keyword>
<evidence type="ECO:0000259" key="8">
    <source>
        <dbReference type="Pfam" id="PF01467"/>
    </source>
</evidence>
<evidence type="ECO:0000256" key="5">
    <source>
        <dbReference type="ARBA" id="ARBA00022741"/>
    </source>
</evidence>
<dbReference type="InterPro" id="IPR014729">
    <property type="entry name" value="Rossmann-like_a/b/a_fold"/>
</dbReference>
<keyword evidence="4" id="KW-0548">Nucleotidyltransferase</keyword>
<comment type="caution">
    <text evidence="9">The sequence shown here is derived from an EMBL/GenBank/DDBJ whole genome shotgun (WGS) entry which is preliminary data.</text>
</comment>
<dbReference type="EMBL" id="JBGBPQ010000020">
    <property type="protein sequence ID" value="KAL1504228.1"/>
    <property type="molecule type" value="Genomic_DNA"/>
</dbReference>
<dbReference type="PANTHER" id="PTHR39321:SF3">
    <property type="entry name" value="PHOSPHOPANTETHEINE ADENYLYLTRANSFERASE"/>
    <property type="match status" value="1"/>
</dbReference>
<evidence type="ECO:0000256" key="2">
    <source>
        <dbReference type="ARBA" id="ARBA00022642"/>
    </source>
</evidence>
<keyword evidence="6" id="KW-0067">ATP-binding</keyword>
<dbReference type="GO" id="GO:0005524">
    <property type="term" value="F:ATP binding"/>
    <property type="evidence" value="ECO:0007669"/>
    <property type="project" value="UniProtKB-KW"/>
</dbReference>
<evidence type="ECO:0000256" key="7">
    <source>
        <dbReference type="ARBA" id="ARBA00023027"/>
    </source>
</evidence>
<keyword evidence="2" id="KW-0662">Pyridine nucleotide biosynthesis</keyword>
<evidence type="ECO:0000256" key="6">
    <source>
        <dbReference type="ARBA" id="ARBA00022840"/>
    </source>
</evidence>
<evidence type="ECO:0000313" key="10">
    <source>
        <dbReference type="Proteomes" id="UP001515480"/>
    </source>
</evidence>
<protein>
    <recommendedName>
        <fullName evidence="8">Cytidyltransferase-like domain-containing protein</fullName>
    </recommendedName>
</protein>
<dbReference type="InterPro" id="IPR004821">
    <property type="entry name" value="Cyt_trans-like"/>
</dbReference>
<keyword evidence="7" id="KW-0520">NAD</keyword>
<proteinExistence type="inferred from homology"/>
<dbReference type="Proteomes" id="UP001515480">
    <property type="component" value="Unassembled WGS sequence"/>
</dbReference>
<evidence type="ECO:0000256" key="4">
    <source>
        <dbReference type="ARBA" id="ARBA00022695"/>
    </source>
</evidence>
<dbReference type="PANTHER" id="PTHR39321">
    <property type="entry name" value="NICOTINATE-NUCLEOTIDE ADENYLYLTRANSFERASE-RELATED"/>
    <property type="match status" value="1"/>
</dbReference>
<evidence type="ECO:0000256" key="1">
    <source>
        <dbReference type="ARBA" id="ARBA00004790"/>
    </source>
</evidence>
<feature type="domain" description="Cytidyltransferase-like" evidence="8">
    <location>
        <begin position="95"/>
        <end position="278"/>
    </location>
</feature>
<comment type="pathway">
    <text evidence="1">Cofactor biosynthesis; NAD(+) biosynthesis.</text>
</comment>
<dbReference type="CDD" id="cd02165">
    <property type="entry name" value="NMNAT"/>
    <property type="match status" value="1"/>
</dbReference>
<dbReference type="GO" id="GO:0009435">
    <property type="term" value="P:NAD+ biosynthetic process"/>
    <property type="evidence" value="ECO:0007669"/>
    <property type="project" value="InterPro"/>
</dbReference>
<keyword evidence="3" id="KW-0808">Transferase</keyword>
<dbReference type="HAMAP" id="MF_00244">
    <property type="entry name" value="NaMN_adenylyltr"/>
    <property type="match status" value="1"/>
</dbReference>
<evidence type="ECO:0000313" key="9">
    <source>
        <dbReference type="EMBL" id="KAL1504228.1"/>
    </source>
</evidence>
<keyword evidence="10" id="KW-1185">Reference proteome</keyword>
<dbReference type="GO" id="GO:0070566">
    <property type="term" value="F:adenylyltransferase activity"/>
    <property type="evidence" value="ECO:0007669"/>
    <property type="project" value="UniProtKB-ARBA"/>
</dbReference>
<dbReference type="SUPFAM" id="SSF52374">
    <property type="entry name" value="Nucleotidylyl transferase"/>
    <property type="match status" value="1"/>
</dbReference>
<dbReference type="AlphaFoldDB" id="A0AB34IRM1"/>
<dbReference type="InterPro" id="IPR005248">
    <property type="entry name" value="NadD/NMNAT"/>
</dbReference>
<sequence>MIVERTEVPYLDPLLWRGGAGGGEEAMRTLRLGVPLAGGVAALFAVQQRACADGILPYGPPSMRLDGLKPPVALAQNPKSTERLLAPPVRKRIAIYGGSFNPITNAHLNVASEILHSKLVDEVWITPCGKRPDKPGLRTSMIHRLVMCHLAVDTMFGSRFGVKVCDEEADKPCAMPSIVLMRTLAEKYPEADFSFACGADQITEVKSWTAPAEPGYWEDVPGAGEAFFNETSFLCIERPGTELAQPMEMPPKCQYVSEALKARGSTMIETALSSTEVRNRVRPPDDVVRHGLRKVEQGGAKAWYDEAEGLVPPSVLGHIVRYGLYAREDSPW</sequence>
<dbReference type="Gene3D" id="3.40.50.620">
    <property type="entry name" value="HUPs"/>
    <property type="match status" value="1"/>
</dbReference>
<accession>A0AB34IRM1</accession>
<organism evidence="9 10">
    <name type="scientific">Prymnesium parvum</name>
    <name type="common">Toxic golden alga</name>
    <dbReference type="NCBI Taxonomy" id="97485"/>
    <lineage>
        <taxon>Eukaryota</taxon>
        <taxon>Haptista</taxon>
        <taxon>Haptophyta</taxon>
        <taxon>Prymnesiophyceae</taxon>
        <taxon>Prymnesiales</taxon>
        <taxon>Prymnesiaceae</taxon>
        <taxon>Prymnesium</taxon>
    </lineage>
</organism>
<dbReference type="Pfam" id="PF01467">
    <property type="entry name" value="CTP_transf_like"/>
    <property type="match status" value="1"/>
</dbReference>
<name>A0AB34IRM1_PRYPA</name>
<gene>
    <name evidence="9" type="ORF">AB1Y20_010637</name>
</gene>
<evidence type="ECO:0000256" key="3">
    <source>
        <dbReference type="ARBA" id="ARBA00022679"/>
    </source>
</evidence>